<protein>
    <submittedName>
        <fullName evidence="1">Uncharacterized protein</fullName>
    </submittedName>
</protein>
<evidence type="ECO:0000313" key="1">
    <source>
        <dbReference type="EMBL" id="KAK1870357.1"/>
    </source>
</evidence>
<keyword evidence="2" id="KW-1185">Reference proteome</keyword>
<sequence>MHMAMTCSSSAEKKGGRPSLTGASGLRSHVRTLEREVPVAAISFETLAKPCSSRATASLSRISSVSRVPHLDRPPGASVEEDPPVGGGGMMGEAGKNRGEGPTKGQMRWVRHQPGLCRVAQ</sequence>
<evidence type="ECO:0000313" key="2">
    <source>
        <dbReference type="Proteomes" id="UP000798662"/>
    </source>
</evidence>
<gene>
    <name evidence="1" type="ORF">I4F81_012819</name>
</gene>
<reference evidence="1" key="1">
    <citation type="submission" date="2019-11" db="EMBL/GenBank/DDBJ databases">
        <title>Nori genome reveals adaptations in red seaweeds to the harsh intertidal environment.</title>
        <authorList>
            <person name="Wang D."/>
            <person name="Mao Y."/>
        </authorList>
    </citation>
    <scope>NUCLEOTIDE SEQUENCE</scope>
    <source>
        <tissue evidence="1">Gametophyte</tissue>
    </source>
</reference>
<dbReference type="EMBL" id="CM020620">
    <property type="protein sequence ID" value="KAK1870357.1"/>
    <property type="molecule type" value="Genomic_DNA"/>
</dbReference>
<comment type="caution">
    <text evidence="1">The sequence shown here is derived from an EMBL/GenBank/DDBJ whole genome shotgun (WGS) entry which is preliminary data.</text>
</comment>
<dbReference type="Proteomes" id="UP000798662">
    <property type="component" value="Chromosome 3"/>
</dbReference>
<proteinExistence type="predicted"/>
<accession>A0ACC3CK84</accession>
<organism evidence="1 2">
    <name type="scientific">Pyropia yezoensis</name>
    <name type="common">Susabi-nori</name>
    <name type="synonym">Porphyra yezoensis</name>
    <dbReference type="NCBI Taxonomy" id="2788"/>
    <lineage>
        <taxon>Eukaryota</taxon>
        <taxon>Rhodophyta</taxon>
        <taxon>Bangiophyceae</taxon>
        <taxon>Bangiales</taxon>
        <taxon>Bangiaceae</taxon>
        <taxon>Pyropia</taxon>
    </lineage>
</organism>
<name>A0ACC3CK84_PYRYE</name>